<dbReference type="Pfam" id="PF22939">
    <property type="entry name" value="WHD_GPIID"/>
    <property type="match status" value="1"/>
</dbReference>
<feature type="domain" description="GPI inositol-deacylase winged helix" evidence="2">
    <location>
        <begin position="5"/>
        <end position="92"/>
    </location>
</feature>
<dbReference type="PANTHER" id="PTHR10039:SF15">
    <property type="entry name" value="NACHT DOMAIN-CONTAINING PROTEIN"/>
    <property type="match status" value="1"/>
</dbReference>
<sequence length="187" mass="21588">MERIKQQHRKTLALQVLSWIVYAVRPLQLGEVQHAVAIDELEPDEPSISEEYLTPQSIIVNSCAGLVKIDRESNVISLVHKTTQEYFDRRGRDHFPGAQKDIAETCLKYLSLETFSEGHCSTDKSYERRLRESTLLEYAARNLGYHIDRVTEGNLRDLALKFLLDGRKLSCASQALFVDKNQWFLEY</sequence>
<dbReference type="EMBL" id="JAGHQM010001781">
    <property type="protein sequence ID" value="KAH0551778.1"/>
    <property type="molecule type" value="Genomic_DNA"/>
</dbReference>
<accession>A0A9P8IGE5</accession>
<protein>
    <recommendedName>
        <fullName evidence="2">GPI inositol-deacylase winged helix domain-containing protein</fullName>
    </recommendedName>
</protein>
<evidence type="ECO:0000259" key="2">
    <source>
        <dbReference type="Pfam" id="PF22939"/>
    </source>
</evidence>
<dbReference type="Proteomes" id="UP000750711">
    <property type="component" value="Unassembled WGS sequence"/>
</dbReference>
<feature type="non-terminal residue" evidence="3">
    <location>
        <position position="187"/>
    </location>
</feature>
<proteinExistence type="predicted"/>
<evidence type="ECO:0000256" key="1">
    <source>
        <dbReference type="SAM" id="SignalP"/>
    </source>
</evidence>
<comment type="caution">
    <text evidence="3">The sequence shown here is derived from an EMBL/GenBank/DDBJ whole genome shotgun (WGS) entry which is preliminary data.</text>
</comment>
<keyword evidence="1" id="KW-0732">Signal</keyword>
<organism evidence="3 4">
    <name type="scientific">Trichoglossum hirsutum</name>
    <dbReference type="NCBI Taxonomy" id="265104"/>
    <lineage>
        <taxon>Eukaryota</taxon>
        <taxon>Fungi</taxon>
        <taxon>Dikarya</taxon>
        <taxon>Ascomycota</taxon>
        <taxon>Pezizomycotina</taxon>
        <taxon>Geoglossomycetes</taxon>
        <taxon>Geoglossales</taxon>
        <taxon>Geoglossaceae</taxon>
        <taxon>Trichoglossum</taxon>
    </lineage>
</organism>
<evidence type="ECO:0000313" key="4">
    <source>
        <dbReference type="Proteomes" id="UP000750711"/>
    </source>
</evidence>
<keyword evidence="4" id="KW-1185">Reference proteome</keyword>
<reference evidence="3" key="1">
    <citation type="submission" date="2021-03" db="EMBL/GenBank/DDBJ databases">
        <title>Comparative genomics and phylogenomic investigation of the class Geoglossomycetes provide insights into ecological specialization and systematics.</title>
        <authorList>
            <person name="Melie T."/>
            <person name="Pirro S."/>
            <person name="Miller A.N."/>
            <person name="Quandt A."/>
        </authorList>
    </citation>
    <scope>NUCLEOTIDE SEQUENCE</scope>
    <source>
        <strain evidence="3">CAQ_001_2017</strain>
    </source>
</reference>
<name>A0A9P8IGE5_9PEZI</name>
<dbReference type="AlphaFoldDB" id="A0A9P8IGE5"/>
<feature type="signal peptide" evidence="1">
    <location>
        <begin position="1"/>
        <end position="23"/>
    </location>
</feature>
<evidence type="ECO:0000313" key="3">
    <source>
        <dbReference type="EMBL" id="KAH0551778.1"/>
    </source>
</evidence>
<gene>
    <name evidence="3" type="ORF">GP486_007003</name>
</gene>
<dbReference type="InterPro" id="IPR054471">
    <property type="entry name" value="GPIID_WHD"/>
</dbReference>
<feature type="chain" id="PRO_5040137986" description="GPI inositol-deacylase winged helix domain-containing protein" evidence="1">
    <location>
        <begin position="24"/>
        <end position="187"/>
    </location>
</feature>
<dbReference type="PANTHER" id="PTHR10039">
    <property type="entry name" value="AMELOGENIN"/>
    <property type="match status" value="1"/>
</dbReference>